<name>E8T6L4_THEA1</name>
<dbReference type="NCBIfam" id="NF002360">
    <property type="entry name" value="PRK01322.1"/>
    <property type="match status" value="1"/>
</dbReference>
<dbReference type="InterPro" id="IPR005499">
    <property type="entry name" value="BioW"/>
</dbReference>
<keyword evidence="12" id="KW-1185">Reference proteome</keyword>
<dbReference type="Proteomes" id="UP000006362">
    <property type="component" value="Chromosome"/>
</dbReference>
<sequence>MALFSVKMRSSKGGVHISGAERIVKEEEVEQTVLELLRRAKHHSRGEADFINVKVEKLKKEPLKLKALPVFEVRSRLPVEEVLRRLSYPLIPEELVVKTYKLLLKGPAPNGSVMRGAAVIEVPEGRRLEEDRFKGVRASMLDGTEELRRELQRLAGDKFTENFAEALVLSTKVLHHPDVLGELCISDDPDYTTGYISLKGKGYFRVEGIKPKGLKKGGRAIFVKKGCSFKKLAEYLKGEPVIVTEASGYFSLEL</sequence>
<evidence type="ECO:0000313" key="11">
    <source>
        <dbReference type="EMBL" id="ADU96798.1"/>
    </source>
</evidence>
<reference evidence="11" key="1">
    <citation type="submission" date="2011-01" db="EMBL/GenBank/DDBJ databases">
        <title>Complete sequence of chromosome of Thermovibrio ammonificans HB-1.</title>
        <authorList>
            <consortium name="US DOE Joint Genome Institute"/>
            <person name="Lucas S."/>
            <person name="Copeland A."/>
            <person name="Lapidus A."/>
            <person name="Cheng J.-F."/>
            <person name="Goodwin L."/>
            <person name="Pitluck S."/>
            <person name="Davenport K."/>
            <person name="Detter J.C."/>
            <person name="Han C."/>
            <person name="Tapia R."/>
            <person name="Land M."/>
            <person name="Hauser L."/>
            <person name="Kyrpides N."/>
            <person name="Ivanova N."/>
            <person name="Ovchinnikova G."/>
            <person name="Vetriani C."/>
            <person name="Woyke T."/>
        </authorList>
    </citation>
    <scope>NUCLEOTIDE SEQUENCE [LARGE SCALE GENOMIC DNA]</scope>
    <source>
        <strain evidence="11">HB-1</strain>
    </source>
</reference>
<dbReference type="eggNOG" id="COG1424">
    <property type="taxonomic scope" value="Bacteria"/>
</dbReference>
<dbReference type="EMBL" id="CP002444">
    <property type="protein sequence ID" value="ADU96798.1"/>
    <property type="molecule type" value="Genomic_DNA"/>
</dbReference>
<comment type="catalytic activity">
    <reaction evidence="10">
        <text>heptanedioate + ATP + CoA = 6-carboxyhexanoyl-CoA + AMP + diphosphate</text>
        <dbReference type="Rhea" id="RHEA:14781"/>
        <dbReference type="ChEBI" id="CHEBI:30616"/>
        <dbReference type="ChEBI" id="CHEBI:33019"/>
        <dbReference type="ChEBI" id="CHEBI:36165"/>
        <dbReference type="ChEBI" id="CHEBI:57287"/>
        <dbReference type="ChEBI" id="CHEBI:57360"/>
        <dbReference type="ChEBI" id="CHEBI:456215"/>
        <dbReference type="EC" id="6.2.1.14"/>
    </reaction>
</comment>
<evidence type="ECO:0000256" key="5">
    <source>
        <dbReference type="ARBA" id="ARBA00022598"/>
    </source>
</evidence>
<dbReference type="STRING" id="648996.Theam_0831"/>
<organism evidence="11 12">
    <name type="scientific">Thermovibrio ammonificans (strain DSM 15698 / JCM 12110 / HB-1)</name>
    <dbReference type="NCBI Taxonomy" id="648996"/>
    <lineage>
        <taxon>Bacteria</taxon>
        <taxon>Pseudomonadati</taxon>
        <taxon>Aquificota</taxon>
        <taxon>Aquificia</taxon>
        <taxon>Desulfurobacteriales</taxon>
        <taxon>Desulfurobacteriaceae</taxon>
        <taxon>Thermovibrio</taxon>
    </lineage>
</organism>
<evidence type="ECO:0000256" key="7">
    <source>
        <dbReference type="ARBA" id="ARBA00022756"/>
    </source>
</evidence>
<dbReference type="EC" id="6.2.1.14" evidence="4"/>
<evidence type="ECO:0000256" key="10">
    <source>
        <dbReference type="ARBA" id="ARBA00049553"/>
    </source>
</evidence>
<dbReference type="HOGENOM" id="CLU_076858_0_0_0"/>
<dbReference type="GO" id="GO:0009102">
    <property type="term" value="P:biotin biosynthetic process"/>
    <property type="evidence" value="ECO:0007669"/>
    <property type="project" value="UniProtKB-KW"/>
</dbReference>
<evidence type="ECO:0000256" key="8">
    <source>
        <dbReference type="ARBA" id="ARBA00022840"/>
    </source>
</evidence>
<evidence type="ECO:0000256" key="9">
    <source>
        <dbReference type="ARBA" id="ARBA00022842"/>
    </source>
</evidence>
<dbReference type="UniPathway" id="UPA00999">
    <property type="reaction ID" value="UER00351"/>
</dbReference>
<keyword evidence="8" id="KW-0067">ATP-binding</keyword>
<dbReference type="Pfam" id="PF03744">
    <property type="entry name" value="BioW"/>
    <property type="match status" value="1"/>
</dbReference>
<dbReference type="KEGG" id="tam:Theam_0831"/>
<dbReference type="GO" id="GO:0042410">
    <property type="term" value="F:6-carboxyhexanoate-CoA ligase activity"/>
    <property type="evidence" value="ECO:0007669"/>
    <property type="project" value="UniProtKB-EC"/>
</dbReference>
<keyword evidence="5 11" id="KW-0436">Ligase</keyword>
<proteinExistence type="predicted"/>
<keyword evidence="9" id="KW-0460">Magnesium</keyword>
<keyword evidence="6" id="KW-0547">Nucleotide-binding</keyword>
<comment type="subunit">
    <text evidence="3">Homodimer.</text>
</comment>
<evidence type="ECO:0000313" key="12">
    <source>
        <dbReference type="Proteomes" id="UP000006362"/>
    </source>
</evidence>
<comment type="cofactor">
    <cofactor evidence="1">
        <name>Mg(2+)</name>
        <dbReference type="ChEBI" id="CHEBI:18420"/>
    </cofactor>
</comment>
<dbReference type="RefSeq" id="WP_013537584.1">
    <property type="nucleotide sequence ID" value="NC_014926.1"/>
</dbReference>
<dbReference type="GO" id="GO:0005524">
    <property type="term" value="F:ATP binding"/>
    <property type="evidence" value="ECO:0007669"/>
    <property type="project" value="UniProtKB-KW"/>
</dbReference>
<dbReference type="OrthoDB" id="9792985at2"/>
<protein>
    <recommendedName>
        <fullName evidence="4">6-carboxyhexanoate--CoA ligase</fullName>
        <ecNumber evidence="4">6.2.1.14</ecNumber>
    </recommendedName>
</protein>
<keyword evidence="7" id="KW-0093">Biotin biosynthesis</keyword>
<gene>
    <name evidence="11" type="ordered locus">Theam_0831</name>
</gene>
<comment type="pathway">
    <text evidence="2">Metabolic intermediate metabolism; pimeloyl-CoA biosynthesis; pimeloyl-CoA from pimelate: step 1/1.</text>
</comment>
<evidence type="ECO:0000256" key="3">
    <source>
        <dbReference type="ARBA" id="ARBA00011738"/>
    </source>
</evidence>
<evidence type="ECO:0000256" key="1">
    <source>
        <dbReference type="ARBA" id="ARBA00001946"/>
    </source>
</evidence>
<evidence type="ECO:0000256" key="4">
    <source>
        <dbReference type="ARBA" id="ARBA00012984"/>
    </source>
</evidence>
<accession>E8T6L4</accession>
<evidence type="ECO:0000256" key="2">
    <source>
        <dbReference type="ARBA" id="ARBA00005075"/>
    </source>
</evidence>
<evidence type="ECO:0000256" key="6">
    <source>
        <dbReference type="ARBA" id="ARBA00022741"/>
    </source>
</evidence>
<dbReference type="AlphaFoldDB" id="E8T6L4"/>